<gene>
    <name evidence="1" type="ordered locus">RHECIAT_CH0004282</name>
</gene>
<proteinExistence type="predicted"/>
<dbReference type="KEGG" id="rec:RHECIAT_CH0004282"/>
<dbReference type="HOGENOM" id="CLU_2755037_0_0_5"/>
<dbReference type="Proteomes" id="UP000008817">
    <property type="component" value="Chromosome"/>
</dbReference>
<sequence length="72" mass="8288">MLAFVIDGGQGMFFLGGMTMGYLDPRTRAECKDQMTVSMRAEKDWRQIETSNPPQNENAVERSLIWAWRTLC</sequence>
<protein>
    <submittedName>
        <fullName evidence="1">Uncharacterized protein</fullName>
    </submittedName>
</protein>
<reference evidence="1 2" key="1">
    <citation type="submission" date="2008-04" db="EMBL/GenBank/DDBJ databases">
        <title>Genome diversity and DNA divergence of Rhizobium etli.</title>
        <authorList>
            <person name="Gonzalez V."/>
            <person name="Acosta J.L."/>
            <person name="Santamaria R.I."/>
            <person name="Bustos P."/>
            <person name="Hernandez-Gonzalez I.L."/>
            <person name="Fernandez J.L."/>
            <person name="Diaz R."/>
            <person name="Flores M."/>
            <person name="Mora J."/>
            <person name="Palacios R."/>
            <person name="Davila G."/>
        </authorList>
    </citation>
    <scope>NUCLEOTIDE SEQUENCE [LARGE SCALE GENOMIC DNA]</scope>
    <source>
        <strain evidence="1 2">CIAT 652</strain>
    </source>
</reference>
<dbReference type="AlphaFoldDB" id="B3PR56"/>
<accession>B3PR56</accession>
<evidence type="ECO:0000313" key="1">
    <source>
        <dbReference type="EMBL" id="ACE93210.1"/>
    </source>
</evidence>
<evidence type="ECO:0000313" key="2">
    <source>
        <dbReference type="Proteomes" id="UP000008817"/>
    </source>
</evidence>
<organism evidence="1 2">
    <name type="scientific">Rhizobium etli (strain CIAT 652)</name>
    <dbReference type="NCBI Taxonomy" id="491916"/>
    <lineage>
        <taxon>Bacteria</taxon>
        <taxon>Pseudomonadati</taxon>
        <taxon>Pseudomonadota</taxon>
        <taxon>Alphaproteobacteria</taxon>
        <taxon>Hyphomicrobiales</taxon>
        <taxon>Rhizobiaceae</taxon>
        <taxon>Rhizobium/Agrobacterium group</taxon>
        <taxon>Rhizobium</taxon>
    </lineage>
</organism>
<name>B3PR56_RHIE6</name>
<dbReference type="EMBL" id="CP001074">
    <property type="protein sequence ID" value="ACE93210.1"/>
    <property type="molecule type" value="Genomic_DNA"/>
</dbReference>